<reference evidence="3" key="3">
    <citation type="submission" date="2023-11" db="EMBL/GenBank/DDBJ databases">
        <authorList>
            <person name="Beijen E."/>
            <person name="Ohm R.A."/>
        </authorList>
    </citation>
    <scope>NUCLEOTIDE SEQUENCE</scope>
    <source>
        <strain evidence="3">CBS 150709</strain>
    </source>
</reference>
<evidence type="ECO:0000256" key="1">
    <source>
        <dbReference type="SAM" id="MobiDB-lite"/>
    </source>
</evidence>
<feature type="compositionally biased region" description="Low complexity" evidence="1">
    <location>
        <begin position="35"/>
        <end position="55"/>
    </location>
</feature>
<dbReference type="Proteomes" id="UP001287286">
    <property type="component" value="Unassembled WGS sequence"/>
</dbReference>
<dbReference type="Proteomes" id="UP000245956">
    <property type="component" value="Unassembled WGS sequence"/>
</dbReference>
<dbReference type="InterPro" id="IPR052617">
    <property type="entry name" value="Huntingtin-int_K"/>
</dbReference>
<dbReference type="PANTHER" id="PTHR31184:SF2">
    <property type="entry name" value="HUNTINGTIN-INTERACTING PROTEIN K"/>
    <property type="match status" value="1"/>
</dbReference>
<dbReference type="CDD" id="cd14361">
    <property type="entry name" value="UBA_HYPK"/>
    <property type="match status" value="1"/>
</dbReference>
<reference evidence="3 6" key="4">
    <citation type="journal article" date="2024" name="Microbiol. Resour. Announc.">
        <title>Genome annotations for the ascomycete fungi Trichoderma harzianum, Trichoderma aggressivum, and Purpureocillium lilacinum.</title>
        <authorList>
            <person name="Beijen E.P.W."/>
            <person name="Ohm R.A."/>
        </authorList>
    </citation>
    <scope>NUCLEOTIDE SEQUENCE [LARGE SCALE GENOMIC DNA]</scope>
    <source>
        <strain evidence="3 6">CBS 150709</strain>
    </source>
</reference>
<dbReference type="EMBL" id="LCWV01000005">
    <property type="protein sequence ID" value="PWI73192.1"/>
    <property type="molecule type" value="Genomic_DNA"/>
</dbReference>
<dbReference type="GO" id="GO:0050821">
    <property type="term" value="P:protein stabilization"/>
    <property type="evidence" value="ECO:0007669"/>
    <property type="project" value="TreeGrafter"/>
</dbReference>
<evidence type="ECO:0000259" key="2">
    <source>
        <dbReference type="Pfam" id="PF19026"/>
    </source>
</evidence>
<keyword evidence="6" id="KW-1185">Reference proteome</keyword>
<evidence type="ECO:0000313" key="3">
    <source>
        <dbReference type="EMBL" id="KAK4077691.1"/>
    </source>
</evidence>
<dbReference type="AlphaFoldDB" id="A0A2U3EFF1"/>
<evidence type="ECO:0000313" key="4">
    <source>
        <dbReference type="EMBL" id="PWI73192.1"/>
    </source>
</evidence>
<protein>
    <recommendedName>
        <fullName evidence="2">Nascent polypeptide-associated complex subunit alpha-like UBA domain-containing protein</fullName>
    </recommendedName>
</protein>
<dbReference type="InterPro" id="IPR044034">
    <property type="entry name" value="NAC-like_UBA"/>
</dbReference>
<feature type="domain" description="Nascent polypeptide-associated complex subunit alpha-like UBA" evidence="2">
    <location>
        <begin position="99"/>
        <end position="137"/>
    </location>
</feature>
<dbReference type="GO" id="GO:0043066">
    <property type="term" value="P:negative regulation of apoptotic process"/>
    <property type="evidence" value="ECO:0007669"/>
    <property type="project" value="TreeGrafter"/>
</dbReference>
<dbReference type="EMBL" id="JAWRVI010000092">
    <property type="protein sequence ID" value="KAK4077691.1"/>
    <property type="molecule type" value="Genomic_DNA"/>
</dbReference>
<evidence type="ECO:0000313" key="5">
    <source>
        <dbReference type="Proteomes" id="UP000245956"/>
    </source>
</evidence>
<comment type="caution">
    <text evidence="4">The sequence shown here is derived from an EMBL/GenBank/DDBJ whole genome shotgun (WGS) entry which is preliminary data.</text>
</comment>
<dbReference type="PANTHER" id="PTHR31184">
    <property type="entry name" value="HUNTINGTIN-INTERACTING PROTEIN K FAMILY MEMBER"/>
    <property type="match status" value="1"/>
</dbReference>
<accession>A0A2U3EFF1</accession>
<sequence>MADKQPPTVVEGATTGDVEDELPSAAKSAEDRKAASALASLDAASSSANDDGSSAKNVDHDAVSKAIKSLGGGAGAGALKKPSAASSSAAGGAAPAKAVKVDAADVALIVDQLELSKPKATELLKAHEGDAVKAMAAARRDGGAHEMRADAPAEHRLNGPDVSVVGSLRRCLLPGGGAPSLGVRHTRIIIWIMNTFGPIPSGRGNKGQR</sequence>
<evidence type="ECO:0000313" key="6">
    <source>
        <dbReference type="Proteomes" id="UP001287286"/>
    </source>
</evidence>
<dbReference type="InterPro" id="IPR038922">
    <property type="entry name" value="HYPK_UBA"/>
</dbReference>
<dbReference type="Pfam" id="PF19026">
    <property type="entry name" value="UBA_HYPK"/>
    <property type="match status" value="1"/>
</dbReference>
<name>A0A2U3EFF1_PURLI</name>
<reference evidence="4" key="1">
    <citation type="submission" date="2015-05" db="EMBL/GenBank/DDBJ databases">
        <authorList>
            <person name="Wang D.B."/>
            <person name="Wang M."/>
        </authorList>
    </citation>
    <scope>NUCLEOTIDE SEQUENCE</scope>
    <source>
        <strain evidence="4">36-1</strain>
    </source>
</reference>
<reference evidence="4 5" key="2">
    <citation type="journal article" date="2016" name="Front. Microbiol.">
        <title>Genome and transcriptome sequences reveal the specific parasitism of the nematophagous Purpureocillium lilacinum 36-1.</title>
        <authorList>
            <person name="Xie J."/>
            <person name="Li S."/>
            <person name="Mo C."/>
            <person name="Xiao X."/>
            <person name="Peng D."/>
            <person name="Wang G."/>
            <person name="Xiao Y."/>
        </authorList>
    </citation>
    <scope>NUCLEOTIDE SEQUENCE [LARGE SCALE GENOMIC DNA]</scope>
    <source>
        <strain evidence="4 5">36-1</strain>
    </source>
</reference>
<feature type="region of interest" description="Disordered" evidence="1">
    <location>
        <begin position="1"/>
        <end position="59"/>
    </location>
</feature>
<organism evidence="4 5">
    <name type="scientific">Purpureocillium lilacinum</name>
    <name type="common">Paecilomyces lilacinus</name>
    <dbReference type="NCBI Taxonomy" id="33203"/>
    <lineage>
        <taxon>Eukaryota</taxon>
        <taxon>Fungi</taxon>
        <taxon>Dikarya</taxon>
        <taxon>Ascomycota</taxon>
        <taxon>Pezizomycotina</taxon>
        <taxon>Sordariomycetes</taxon>
        <taxon>Hypocreomycetidae</taxon>
        <taxon>Hypocreales</taxon>
        <taxon>Ophiocordycipitaceae</taxon>
        <taxon>Purpureocillium</taxon>
    </lineage>
</organism>
<proteinExistence type="predicted"/>
<gene>
    <name evidence="4" type="ORF">PCL_10207</name>
    <name evidence="3" type="ORF">Purlil1_12195</name>
</gene>